<dbReference type="EMBL" id="VSSQ01036725">
    <property type="protein sequence ID" value="MPM89270.1"/>
    <property type="molecule type" value="Genomic_DNA"/>
</dbReference>
<organism evidence="1">
    <name type="scientific">bioreactor metagenome</name>
    <dbReference type="NCBI Taxonomy" id="1076179"/>
    <lineage>
        <taxon>unclassified sequences</taxon>
        <taxon>metagenomes</taxon>
        <taxon>ecological metagenomes</taxon>
    </lineage>
</organism>
<evidence type="ECO:0008006" key="2">
    <source>
        <dbReference type="Google" id="ProtNLM"/>
    </source>
</evidence>
<name>A0A645DIG0_9ZZZZ</name>
<gene>
    <name evidence="1" type="ORF">SDC9_136378</name>
</gene>
<comment type="caution">
    <text evidence="1">The sequence shown here is derived from an EMBL/GenBank/DDBJ whole genome shotgun (WGS) entry which is preliminary data.</text>
</comment>
<proteinExistence type="predicted"/>
<sequence length="82" mass="8522">MNQPIALKKWLLGLLAVLLVGVTVVGFSQLGVNPTAGSLVLEEPFPYKIVDSSSCVACHTNESVIAASNWGKDKPVAVNTGG</sequence>
<accession>A0A645DIG0</accession>
<evidence type="ECO:0000313" key="1">
    <source>
        <dbReference type="EMBL" id="MPM89270.1"/>
    </source>
</evidence>
<dbReference type="AlphaFoldDB" id="A0A645DIG0"/>
<reference evidence="1" key="1">
    <citation type="submission" date="2019-08" db="EMBL/GenBank/DDBJ databases">
        <authorList>
            <person name="Kucharzyk K."/>
            <person name="Murdoch R.W."/>
            <person name="Higgins S."/>
            <person name="Loffler F."/>
        </authorList>
    </citation>
    <scope>NUCLEOTIDE SEQUENCE</scope>
</reference>
<protein>
    <recommendedName>
        <fullName evidence="2">Cytochrome C</fullName>
    </recommendedName>
</protein>